<dbReference type="Proteomes" id="UP000264006">
    <property type="component" value="Chromosome"/>
</dbReference>
<keyword evidence="2" id="KW-0288">FMN</keyword>
<dbReference type="InterPro" id="IPR005025">
    <property type="entry name" value="FMN_Rdtase-like_dom"/>
</dbReference>
<reference evidence="4 5" key="1">
    <citation type="submission" date="2018-09" db="EMBL/GenBank/DDBJ databases">
        <title>Complete genome sequence of Euzebya sp. DY32-46 isolated from seawater of Pacific Ocean.</title>
        <authorList>
            <person name="Xu L."/>
            <person name="Wu Y.-H."/>
            <person name="Xu X.-W."/>
        </authorList>
    </citation>
    <scope>NUCLEOTIDE SEQUENCE [LARGE SCALE GENOMIC DNA]</scope>
    <source>
        <strain evidence="4 5">DY32-46</strain>
    </source>
</reference>
<proteinExistence type="predicted"/>
<dbReference type="InterPro" id="IPR029039">
    <property type="entry name" value="Flavoprotein-like_sf"/>
</dbReference>
<sequence length="205" mass="21743">MTDTLTCLAINCSLKAEAESSTQVLLEQLTEELAHHAVTSTFVRAAAHDIQPGTSSDAIGPGDEWPDIAQKVLDADILVVGTPVWLGNPSSTCRRVLERLDGWISETDDDGRQLMAGKVGGLVTVGNEDGAHAVAAQVYQGLADIGFTIPSAAQTYWVGEAMGSTDYKDLDEVPDRVASTTRTVATNLAHVARLLRENPYPAPGT</sequence>
<dbReference type="GO" id="GO:0016491">
    <property type="term" value="F:oxidoreductase activity"/>
    <property type="evidence" value="ECO:0007669"/>
    <property type="project" value="InterPro"/>
</dbReference>
<dbReference type="Gene3D" id="3.40.50.360">
    <property type="match status" value="1"/>
</dbReference>
<evidence type="ECO:0000256" key="2">
    <source>
        <dbReference type="ARBA" id="ARBA00022643"/>
    </source>
</evidence>
<dbReference type="Pfam" id="PF03358">
    <property type="entry name" value="FMN_red"/>
    <property type="match status" value="1"/>
</dbReference>
<dbReference type="AlphaFoldDB" id="A0A346XSR7"/>
<name>A0A346XSR7_9ACTN</name>
<accession>A0A346XSR7</accession>
<evidence type="ECO:0000259" key="3">
    <source>
        <dbReference type="Pfam" id="PF03358"/>
    </source>
</evidence>
<evidence type="ECO:0000313" key="5">
    <source>
        <dbReference type="Proteomes" id="UP000264006"/>
    </source>
</evidence>
<dbReference type="InterPro" id="IPR051796">
    <property type="entry name" value="ISF_SsuE-like"/>
</dbReference>
<protein>
    <submittedName>
        <fullName evidence="4">BRAMP</fullName>
    </submittedName>
</protein>
<dbReference type="EMBL" id="CP031165">
    <property type="protein sequence ID" value="AXV05264.1"/>
    <property type="molecule type" value="Genomic_DNA"/>
</dbReference>
<dbReference type="KEGG" id="euz:DVS28_a0557"/>
<feature type="domain" description="NADPH-dependent FMN reductase-like" evidence="3">
    <location>
        <begin position="8"/>
        <end position="152"/>
    </location>
</feature>
<keyword evidence="5" id="KW-1185">Reference proteome</keyword>
<dbReference type="SUPFAM" id="SSF52218">
    <property type="entry name" value="Flavoproteins"/>
    <property type="match status" value="1"/>
</dbReference>
<evidence type="ECO:0000313" key="4">
    <source>
        <dbReference type="EMBL" id="AXV05264.1"/>
    </source>
</evidence>
<organism evidence="4 5">
    <name type="scientific">Euzebya pacifica</name>
    <dbReference type="NCBI Taxonomy" id="1608957"/>
    <lineage>
        <taxon>Bacteria</taxon>
        <taxon>Bacillati</taxon>
        <taxon>Actinomycetota</taxon>
        <taxon>Nitriliruptoria</taxon>
        <taxon>Euzebyales</taxon>
    </lineage>
</organism>
<gene>
    <name evidence="4" type="ORF">DVS28_a0557</name>
</gene>
<dbReference type="OrthoDB" id="8853249at2"/>
<evidence type="ECO:0000256" key="1">
    <source>
        <dbReference type="ARBA" id="ARBA00022630"/>
    </source>
</evidence>
<keyword evidence="1" id="KW-0285">Flavoprotein</keyword>
<dbReference type="RefSeq" id="WP_114590093.1">
    <property type="nucleotide sequence ID" value="NZ_CAXIBR010000015.1"/>
</dbReference>
<dbReference type="PANTHER" id="PTHR43278">
    <property type="entry name" value="NAD(P)H-DEPENDENT FMN-CONTAINING OXIDOREDUCTASE YWQN-RELATED"/>
    <property type="match status" value="1"/>
</dbReference>
<dbReference type="PANTHER" id="PTHR43278:SF4">
    <property type="entry name" value="NAD(P)H-DEPENDENT FMN-CONTAINING OXIDOREDUCTASE YWQN-RELATED"/>
    <property type="match status" value="1"/>
</dbReference>